<comment type="caution">
    <text evidence="1">The sequence shown here is derived from an EMBL/GenBank/DDBJ whole genome shotgun (WGS) entry which is preliminary data.</text>
</comment>
<reference evidence="1" key="2">
    <citation type="submission" date="2020-08" db="EMBL/GenBank/DDBJ databases">
        <authorList>
            <person name="Chen M."/>
            <person name="Teng W."/>
            <person name="Zhao L."/>
            <person name="Hu C."/>
            <person name="Zhou Y."/>
            <person name="Han B."/>
            <person name="Song L."/>
            <person name="Shu W."/>
        </authorList>
    </citation>
    <scope>NUCLEOTIDE SEQUENCE</scope>
    <source>
        <strain evidence="1">FACHB-1375</strain>
    </source>
</reference>
<dbReference type="RefSeq" id="WP_190460993.1">
    <property type="nucleotide sequence ID" value="NZ_JACJPW010000001.1"/>
</dbReference>
<dbReference type="InterPro" id="IPR025148">
    <property type="entry name" value="AtzG-like"/>
</dbReference>
<dbReference type="EMBL" id="JACJPW010000001">
    <property type="protein sequence ID" value="MBD2179627.1"/>
    <property type="molecule type" value="Genomic_DNA"/>
</dbReference>
<evidence type="ECO:0000313" key="1">
    <source>
        <dbReference type="EMBL" id="MBD2179627.1"/>
    </source>
</evidence>
<keyword evidence="2" id="KW-1185">Reference proteome</keyword>
<organism evidence="1 2">
    <name type="scientific">Aerosakkonema funiforme FACHB-1375</name>
    <dbReference type="NCBI Taxonomy" id="2949571"/>
    <lineage>
        <taxon>Bacteria</taxon>
        <taxon>Bacillati</taxon>
        <taxon>Cyanobacteriota</taxon>
        <taxon>Cyanophyceae</taxon>
        <taxon>Oscillatoriophycideae</taxon>
        <taxon>Aerosakkonematales</taxon>
        <taxon>Aerosakkonemataceae</taxon>
        <taxon>Aerosakkonema</taxon>
    </lineage>
</organism>
<gene>
    <name evidence="1" type="ORF">H6G03_00635</name>
</gene>
<sequence>MPDSPSLIPNRQIAEYVDRMAELIDLPIDPEYKPGIIANMTRIAQVAQLVNEFPLPDEIEAATIFTP</sequence>
<name>A0A926V9E6_9CYAN</name>
<dbReference type="AlphaFoldDB" id="A0A926V9E6"/>
<dbReference type="Proteomes" id="UP000641646">
    <property type="component" value="Unassembled WGS sequence"/>
</dbReference>
<evidence type="ECO:0000313" key="2">
    <source>
        <dbReference type="Proteomes" id="UP000641646"/>
    </source>
</evidence>
<accession>A0A926V9E6</accession>
<reference evidence="1" key="1">
    <citation type="journal article" date="2015" name="ISME J.">
        <title>Draft Genome Sequence of Streptomyces incarnatus NRRL8089, which Produces the Nucleoside Antibiotic Sinefungin.</title>
        <authorList>
            <person name="Oshima K."/>
            <person name="Hattori M."/>
            <person name="Shimizu H."/>
            <person name="Fukuda K."/>
            <person name="Nemoto M."/>
            <person name="Inagaki K."/>
            <person name="Tamura T."/>
        </authorList>
    </citation>
    <scope>NUCLEOTIDE SEQUENCE</scope>
    <source>
        <strain evidence="1">FACHB-1375</strain>
    </source>
</reference>
<dbReference type="Pfam" id="PF13318">
    <property type="entry name" value="AtzG-like"/>
    <property type="match status" value="1"/>
</dbReference>
<protein>
    <submittedName>
        <fullName evidence="1">DUF4089 domain-containing protein</fullName>
    </submittedName>
</protein>
<proteinExistence type="predicted"/>